<evidence type="ECO:0000256" key="5">
    <source>
        <dbReference type="ARBA" id="ARBA00022989"/>
    </source>
</evidence>
<evidence type="ECO:0000256" key="7">
    <source>
        <dbReference type="SAM" id="Phobius"/>
    </source>
</evidence>
<protein>
    <submittedName>
        <fullName evidence="8">Putative oxidoreductase</fullName>
    </submittedName>
</protein>
<dbReference type="InterPro" id="IPR032808">
    <property type="entry name" value="DoxX"/>
</dbReference>
<keyword evidence="5 7" id="KW-1133">Transmembrane helix</keyword>
<organism evidence="8 9">
    <name type="scientific">Bradyrhizobium canariense</name>
    <dbReference type="NCBI Taxonomy" id="255045"/>
    <lineage>
        <taxon>Bacteria</taxon>
        <taxon>Pseudomonadati</taxon>
        <taxon>Pseudomonadota</taxon>
        <taxon>Alphaproteobacteria</taxon>
        <taxon>Hyphomicrobiales</taxon>
        <taxon>Nitrobacteraceae</taxon>
        <taxon>Bradyrhizobium</taxon>
    </lineage>
</organism>
<name>A0A1H2AF58_9BRAD</name>
<comment type="similarity">
    <text evidence="2">Belongs to the DoxX family.</text>
</comment>
<dbReference type="GO" id="GO:0005886">
    <property type="term" value="C:plasma membrane"/>
    <property type="evidence" value="ECO:0007669"/>
    <property type="project" value="UniProtKB-SubCell"/>
</dbReference>
<dbReference type="EMBL" id="LT629750">
    <property type="protein sequence ID" value="SDT44392.1"/>
    <property type="molecule type" value="Genomic_DNA"/>
</dbReference>
<keyword evidence="4 7" id="KW-0812">Transmembrane</keyword>
<gene>
    <name evidence="8" type="ORF">SAMN05444158_6102</name>
</gene>
<feature type="transmembrane region" description="Helical" evidence="7">
    <location>
        <begin position="50"/>
        <end position="69"/>
    </location>
</feature>
<dbReference type="AlphaFoldDB" id="A0A1H2AF58"/>
<evidence type="ECO:0000256" key="3">
    <source>
        <dbReference type="ARBA" id="ARBA00022475"/>
    </source>
</evidence>
<comment type="subcellular location">
    <subcellularLocation>
        <location evidence="1">Cell membrane</location>
        <topology evidence="1">Multi-pass membrane protein</topology>
    </subcellularLocation>
</comment>
<dbReference type="InterPro" id="IPR051907">
    <property type="entry name" value="DoxX-like_oxidoreductase"/>
</dbReference>
<proteinExistence type="inferred from homology"/>
<feature type="transmembrane region" description="Helical" evidence="7">
    <location>
        <begin position="21"/>
        <end position="44"/>
    </location>
</feature>
<evidence type="ECO:0000256" key="6">
    <source>
        <dbReference type="ARBA" id="ARBA00023136"/>
    </source>
</evidence>
<keyword evidence="9" id="KW-1185">Reference proteome</keyword>
<sequence length="135" mass="14935">MEQINKMLGAGEPMVRSIFRIITGLLMFQYGVAKLLKFPAGTIFEKVEPFSMFGFAGMFELTLGGLLILGLFTRPVAFILCGEMAFAYFIEHFPRNFIPLLNGGNLAIMFCFACLYLACAGGGPWSLDAIMRGKR</sequence>
<dbReference type="Pfam" id="PF07681">
    <property type="entry name" value="DoxX"/>
    <property type="match status" value="1"/>
</dbReference>
<evidence type="ECO:0000256" key="4">
    <source>
        <dbReference type="ARBA" id="ARBA00022692"/>
    </source>
</evidence>
<feature type="transmembrane region" description="Helical" evidence="7">
    <location>
        <begin position="106"/>
        <end position="127"/>
    </location>
</feature>
<evidence type="ECO:0000256" key="1">
    <source>
        <dbReference type="ARBA" id="ARBA00004651"/>
    </source>
</evidence>
<dbReference type="PANTHER" id="PTHR33452">
    <property type="entry name" value="OXIDOREDUCTASE CATD-RELATED"/>
    <property type="match status" value="1"/>
</dbReference>
<dbReference type="Proteomes" id="UP000243904">
    <property type="component" value="Chromosome I"/>
</dbReference>
<keyword evidence="6 7" id="KW-0472">Membrane</keyword>
<dbReference type="RefSeq" id="WP_174556576.1">
    <property type="nucleotide sequence ID" value="NZ_LT629750.1"/>
</dbReference>
<reference evidence="9" key="1">
    <citation type="submission" date="2016-10" db="EMBL/GenBank/DDBJ databases">
        <authorList>
            <person name="Varghese N."/>
            <person name="Submissions S."/>
        </authorList>
    </citation>
    <scope>NUCLEOTIDE SEQUENCE [LARGE SCALE GENOMIC DNA]</scope>
    <source>
        <strain evidence="9">GAS369</strain>
    </source>
</reference>
<dbReference type="PANTHER" id="PTHR33452:SF4">
    <property type="entry name" value="BLL4328 PROTEIN"/>
    <property type="match status" value="1"/>
</dbReference>
<evidence type="ECO:0000256" key="2">
    <source>
        <dbReference type="ARBA" id="ARBA00006679"/>
    </source>
</evidence>
<accession>A0A1H2AF58</accession>
<evidence type="ECO:0000313" key="8">
    <source>
        <dbReference type="EMBL" id="SDT44392.1"/>
    </source>
</evidence>
<keyword evidence="3" id="KW-1003">Cell membrane</keyword>
<evidence type="ECO:0000313" key="9">
    <source>
        <dbReference type="Proteomes" id="UP000243904"/>
    </source>
</evidence>